<gene>
    <name evidence="2" type="ORF">Naga_100011g10</name>
</gene>
<feature type="compositionally biased region" description="Basic residues" evidence="1">
    <location>
        <begin position="56"/>
        <end position="70"/>
    </location>
</feature>
<feature type="region of interest" description="Disordered" evidence="1">
    <location>
        <begin position="98"/>
        <end position="161"/>
    </location>
</feature>
<dbReference type="Proteomes" id="UP000019335">
    <property type="component" value="Unassembled WGS sequence"/>
</dbReference>
<evidence type="ECO:0000256" key="1">
    <source>
        <dbReference type="SAM" id="MobiDB-lite"/>
    </source>
</evidence>
<feature type="compositionally biased region" description="Basic residues" evidence="1">
    <location>
        <begin position="128"/>
        <end position="144"/>
    </location>
</feature>
<protein>
    <submittedName>
        <fullName evidence="2">Uncharacterized protein</fullName>
    </submittedName>
</protein>
<reference evidence="2 3" key="1">
    <citation type="journal article" date="2014" name="Mol. Plant">
        <title>Chromosome Scale Genome Assembly and Transcriptome Profiling of Nannochloropsis gaditana in Nitrogen Depletion.</title>
        <authorList>
            <person name="Corteggiani Carpinelli E."/>
            <person name="Telatin A."/>
            <person name="Vitulo N."/>
            <person name="Forcato C."/>
            <person name="D'Angelo M."/>
            <person name="Schiavon R."/>
            <person name="Vezzi A."/>
            <person name="Giacometti G.M."/>
            <person name="Morosinotto T."/>
            <person name="Valle G."/>
        </authorList>
    </citation>
    <scope>NUCLEOTIDE SEQUENCE [LARGE SCALE GENOMIC DNA]</scope>
    <source>
        <strain evidence="2 3">B-31</strain>
    </source>
</reference>
<evidence type="ECO:0000313" key="2">
    <source>
        <dbReference type="EMBL" id="EWM22477.1"/>
    </source>
</evidence>
<comment type="caution">
    <text evidence="2">The sequence shown here is derived from an EMBL/GenBank/DDBJ whole genome shotgun (WGS) entry which is preliminary data.</text>
</comment>
<organism evidence="2 3">
    <name type="scientific">Nannochloropsis gaditana</name>
    <dbReference type="NCBI Taxonomy" id="72520"/>
    <lineage>
        <taxon>Eukaryota</taxon>
        <taxon>Sar</taxon>
        <taxon>Stramenopiles</taxon>
        <taxon>Ochrophyta</taxon>
        <taxon>Eustigmatophyceae</taxon>
        <taxon>Eustigmatales</taxon>
        <taxon>Monodopsidaceae</taxon>
        <taxon>Nannochloropsis</taxon>
    </lineage>
</organism>
<dbReference type="AlphaFoldDB" id="W7T7R0"/>
<proteinExistence type="predicted"/>
<feature type="region of interest" description="Disordered" evidence="1">
    <location>
        <begin position="55"/>
        <end position="83"/>
    </location>
</feature>
<sequence length="161" mass="17276">MGGARTGRFGLGGVGACRIRAARLATPLPTPLLSATGSRLAGICSSTCHPTILTSHRQRNMRRWRPKRPPFKSSIPTSRPVPPTICRYRTTASLFNTIITPNSSNNTTDSSSSSSNSNNNNSIDKSRHPSRPHPPRSRMGRKTGSKMVSAGQDSKACGIGY</sequence>
<feature type="compositionally biased region" description="Low complexity" evidence="1">
    <location>
        <begin position="98"/>
        <end position="123"/>
    </location>
</feature>
<dbReference type="EMBL" id="AZIL01002191">
    <property type="protein sequence ID" value="EWM22477.1"/>
    <property type="molecule type" value="Genomic_DNA"/>
</dbReference>
<accession>W7T7R0</accession>
<name>W7T7R0_9STRA</name>
<keyword evidence="3" id="KW-1185">Reference proteome</keyword>
<evidence type="ECO:0000313" key="3">
    <source>
        <dbReference type="Proteomes" id="UP000019335"/>
    </source>
</evidence>